<evidence type="ECO:0000313" key="4">
    <source>
        <dbReference type="EMBL" id="SPT16202.1"/>
    </source>
</evidence>
<dbReference type="SUPFAM" id="SSF81383">
    <property type="entry name" value="F-box domain"/>
    <property type="match status" value="1"/>
</dbReference>
<dbReference type="EMBL" id="LS480641">
    <property type="protein sequence ID" value="SPT16202.1"/>
    <property type="molecule type" value="Genomic_DNA"/>
</dbReference>
<feature type="domain" description="RNase H type-1" evidence="3">
    <location>
        <begin position="6"/>
        <end position="89"/>
    </location>
</feature>
<dbReference type="InterPro" id="IPR036397">
    <property type="entry name" value="RNaseH_sf"/>
</dbReference>
<evidence type="ECO:0000313" key="5">
    <source>
        <dbReference type="Proteomes" id="UP000280104"/>
    </source>
</evidence>
<dbReference type="Pfam" id="PF13456">
    <property type="entry name" value="RVT_3"/>
    <property type="match status" value="1"/>
</dbReference>
<dbReference type="InterPro" id="IPR044730">
    <property type="entry name" value="RNase_H-like_dom_plant"/>
</dbReference>
<dbReference type="InterPro" id="IPR036047">
    <property type="entry name" value="F-box-like_dom_sf"/>
</dbReference>
<name>A0A7H4LC64_WHEAT</name>
<feature type="domain" description="F-box associated beta-propeller type 3" evidence="2">
    <location>
        <begin position="287"/>
        <end position="492"/>
    </location>
</feature>
<dbReference type="Gene3D" id="3.30.420.10">
    <property type="entry name" value="Ribonuclease H-like superfamily/Ribonuclease H"/>
    <property type="match status" value="1"/>
</dbReference>
<dbReference type="InterPro" id="IPR017451">
    <property type="entry name" value="F-box-assoc_interact_dom"/>
</dbReference>
<accession>A0A7H4LC64</accession>
<feature type="region of interest" description="Disordered" evidence="1">
    <location>
        <begin position="112"/>
        <end position="136"/>
    </location>
</feature>
<dbReference type="InterPro" id="IPR013187">
    <property type="entry name" value="F-box-assoc_dom_typ3"/>
</dbReference>
<reference evidence="4 5" key="1">
    <citation type="submission" date="2018-05" db="EMBL/GenBank/DDBJ databases">
        <authorList>
            <person name="Thind KAUR A."/>
        </authorList>
    </citation>
    <scope>NUCLEOTIDE SEQUENCE [LARGE SCALE GENOMIC DNA]</scope>
</reference>
<dbReference type="Pfam" id="PF08268">
    <property type="entry name" value="FBA_3"/>
    <property type="match status" value="1"/>
</dbReference>
<dbReference type="OMA" id="YGSMADE"/>
<evidence type="ECO:0000259" key="3">
    <source>
        <dbReference type="Pfam" id="PF13456"/>
    </source>
</evidence>
<organism evidence="4 5">
    <name type="scientific">Triticum aestivum</name>
    <name type="common">Wheat</name>
    <dbReference type="NCBI Taxonomy" id="4565"/>
    <lineage>
        <taxon>Eukaryota</taxon>
        <taxon>Viridiplantae</taxon>
        <taxon>Streptophyta</taxon>
        <taxon>Embryophyta</taxon>
        <taxon>Tracheophyta</taxon>
        <taxon>Spermatophyta</taxon>
        <taxon>Magnoliopsida</taxon>
        <taxon>Liliopsida</taxon>
        <taxon>Poales</taxon>
        <taxon>Poaceae</taxon>
        <taxon>BOP clade</taxon>
        <taxon>Pooideae</taxon>
        <taxon>Triticodae</taxon>
        <taxon>Triticeae</taxon>
        <taxon>Triticinae</taxon>
        <taxon>Triticum</taxon>
    </lineage>
</organism>
<dbReference type="Proteomes" id="UP000280104">
    <property type="component" value="Chromosome II"/>
</dbReference>
<dbReference type="AlphaFoldDB" id="A0A7H4LC64"/>
<gene>
    <name evidence="4" type="ORF">CAMPLR22A2D_LOCUS796</name>
</gene>
<dbReference type="PANTHER" id="PTHR47993:SF73">
    <property type="entry name" value="F-BOX DOMAIN-CONTAINING PROTEIN"/>
    <property type="match status" value="1"/>
</dbReference>
<dbReference type="CDD" id="cd06222">
    <property type="entry name" value="RNase_H_like"/>
    <property type="match status" value="1"/>
</dbReference>
<evidence type="ECO:0000256" key="1">
    <source>
        <dbReference type="SAM" id="MobiDB-lite"/>
    </source>
</evidence>
<dbReference type="GO" id="GO:0004523">
    <property type="term" value="F:RNA-DNA hybrid ribonuclease activity"/>
    <property type="evidence" value="ECO:0007669"/>
    <property type="project" value="InterPro"/>
</dbReference>
<dbReference type="InterPro" id="IPR002156">
    <property type="entry name" value="RNaseH_domain"/>
</dbReference>
<dbReference type="PANTHER" id="PTHR47993">
    <property type="entry name" value="OS09G0372900 PROTEIN-RELATED"/>
    <property type="match status" value="1"/>
</dbReference>
<evidence type="ECO:0000259" key="2">
    <source>
        <dbReference type="Pfam" id="PF08268"/>
    </source>
</evidence>
<protein>
    <submittedName>
        <fullName evidence="4">Uncharacterized protein</fullName>
    </submittedName>
</protein>
<dbReference type="GO" id="GO:0003676">
    <property type="term" value="F:nucleic acid binding"/>
    <property type="evidence" value="ECO:0007669"/>
    <property type="project" value="InterPro"/>
</dbReference>
<proteinExistence type="predicted"/>
<sequence>MGIVGSVEEAEARAALKVLKALADLYRGPVVLEMDCLTMVNELKKEAQSLSPCYGVLCDIKETLKVFSSFKISHVGRKGNTVAHELAMEARQLGDLRLVAKVPDRLINLMQAEWPDQNRGDPNPATAAPSDSQSIPASTLRIARRSALFPDAGRQIRRPDRPCESRRRWGFATPPLLAIVRSALVTMPGTGGATVLDDLEWIVVEEILIRLPPKDILRCRAVRRWWHSATSTDKFMLDHHRRQPLLPILSHAVDPQKSHLLFSFDAGAGRQKLCPVIRTYDYRKLQAACDGLLIVSYGSMADEYVCNPVTRKYARLAKHQPERVFYHRIVGFYRHQPSGGEFRVLWISSPTIYNAYHPNYRTFYYVIAVGSDSTRYIRQGCITQPTISSALELALRRGLPESSQYPPVHHRGGLHWKLGKYHGYDADYIMVFNTAAEKFRLMCRPARLGNCLQESLLEMDDTLALCSICSDKHTIDFWVLQDYDAETWSFKHRINLIGMDPSALVDPEVIISPRMAVLSGGEMLIRFTHRGVLHFDVNGKFLGYVKSQDGEQINLWVTGHYLQESIIPGPLFHEMREDDGVNQEPPFFVGL</sequence>
<dbReference type="InterPro" id="IPR050233">
    <property type="entry name" value="A_thaliana_F-box"/>
</dbReference>
<dbReference type="NCBIfam" id="TIGR01640">
    <property type="entry name" value="F_box_assoc_1"/>
    <property type="match status" value="1"/>
</dbReference>